<evidence type="ECO:0000313" key="1">
    <source>
        <dbReference type="EMBL" id="MBE3608775.1"/>
    </source>
</evidence>
<keyword evidence="2" id="KW-1185">Reference proteome</keyword>
<dbReference type="Proteomes" id="UP000650616">
    <property type="component" value="Unassembled WGS sequence"/>
</dbReference>
<evidence type="ECO:0000313" key="2">
    <source>
        <dbReference type="Proteomes" id="UP000650616"/>
    </source>
</evidence>
<sequence length="48" mass="5421">MNESGFIIALKNAEKLSKIDLLKIFKEISKKLISSKETIKNSGLQKDK</sequence>
<gene>
    <name evidence="1" type="ORF">CCAL9337_08590</name>
</gene>
<proteinExistence type="predicted"/>
<organism evidence="1 2">
    <name type="scientific">Campylobacter californiensis</name>
    <dbReference type="NCBI Taxonomy" id="1032243"/>
    <lineage>
        <taxon>Bacteria</taxon>
        <taxon>Pseudomonadati</taxon>
        <taxon>Campylobacterota</taxon>
        <taxon>Epsilonproteobacteria</taxon>
        <taxon>Campylobacterales</taxon>
        <taxon>Campylobacteraceae</taxon>
        <taxon>Campylobacter</taxon>
    </lineage>
</organism>
<dbReference type="EMBL" id="LIWG01000013">
    <property type="protein sequence ID" value="MBE3608775.1"/>
    <property type="molecule type" value="Genomic_DNA"/>
</dbReference>
<dbReference type="RefSeq" id="WP_170017131.1">
    <property type="nucleotide sequence ID" value="NZ_JADBHR010000021.1"/>
</dbReference>
<accession>A0AAW3ZZ98</accession>
<reference evidence="1 2" key="1">
    <citation type="submission" date="2015-08" db="EMBL/GenBank/DDBJ databases">
        <title>Comparative genomics of the Campylobacter concisus group.</title>
        <authorList>
            <person name="Yee E."/>
            <person name="Chapman M.H."/>
            <person name="Huynh S."/>
            <person name="Bono J.L."/>
            <person name="On S.L."/>
            <person name="St Leger J."/>
            <person name="Foster G."/>
            <person name="Parker C.T."/>
            <person name="Miller W.G."/>
        </authorList>
    </citation>
    <scope>NUCLEOTIDE SEQUENCE [LARGE SCALE GENOMIC DNA]</scope>
    <source>
        <strain evidence="1 2">RM9337</strain>
    </source>
</reference>
<name>A0AAW3ZZ98_9BACT</name>
<dbReference type="AlphaFoldDB" id="A0AAW3ZZ98"/>
<comment type="caution">
    <text evidence="1">The sequence shown here is derived from an EMBL/GenBank/DDBJ whole genome shotgun (WGS) entry which is preliminary data.</text>
</comment>
<protein>
    <submittedName>
        <fullName evidence="1">Uncharacterized protein</fullName>
    </submittedName>
</protein>